<dbReference type="Pfam" id="PF00702">
    <property type="entry name" value="Hydrolase"/>
    <property type="match status" value="1"/>
</dbReference>
<organism evidence="14 15">
    <name type="scientific">Devosia sediminis</name>
    <dbReference type="NCBI Taxonomy" id="2798801"/>
    <lineage>
        <taxon>Bacteria</taxon>
        <taxon>Pseudomonadati</taxon>
        <taxon>Pseudomonadota</taxon>
        <taxon>Alphaproteobacteria</taxon>
        <taxon>Hyphomicrobiales</taxon>
        <taxon>Devosiaceae</taxon>
        <taxon>Devosia</taxon>
    </lineage>
</organism>
<evidence type="ECO:0000256" key="8">
    <source>
        <dbReference type="ARBA" id="ARBA00022989"/>
    </source>
</evidence>
<comment type="caution">
    <text evidence="14">The sequence shown here is derived from an EMBL/GenBank/DDBJ whole genome shotgun (WGS) entry which is preliminary data.</text>
</comment>
<evidence type="ECO:0000256" key="1">
    <source>
        <dbReference type="ARBA" id="ARBA00004127"/>
    </source>
</evidence>
<dbReference type="GO" id="GO:0005524">
    <property type="term" value="F:ATP binding"/>
    <property type="evidence" value="ECO:0007669"/>
    <property type="project" value="UniProtKB-UniRule"/>
</dbReference>
<feature type="transmembrane region" description="Helical" evidence="12">
    <location>
        <begin position="198"/>
        <end position="218"/>
    </location>
</feature>
<accession>A0A934IYJ6</accession>
<dbReference type="PROSITE" id="PS00154">
    <property type="entry name" value="ATPASE_E1_E2"/>
    <property type="match status" value="1"/>
</dbReference>
<feature type="transmembrane region" description="Helical" evidence="12">
    <location>
        <begin position="98"/>
        <end position="121"/>
    </location>
</feature>
<dbReference type="EMBL" id="JAEKMH010000002">
    <property type="protein sequence ID" value="MBJ3785098.1"/>
    <property type="molecule type" value="Genomic_DNA"/>
</dbReference>
<sequence length="751" mass="78752">MNEHAHRHTPSIALDIEGMSCASCVNRVEKALLKVPGVETASVNLATERATVSGGDIAALLQAVEKVGYKGSVRQADAPAHDHMHHHDEDATVLRRDVIIAAIPTIPLFAVEMLGHLYMPFHMWVMSVVSMDVLYVAYFLLASFVLFVPGLRFFKVGIPALLRGAPEMNSLVALGAGAAWAYSTLVTFWPGFVPPGTGYVYFEAAAVIVTLILVGRWLEALAKGRTGEAISRLVQQQARTARVLRDGTPVEVAVDEVRVGDVVLVRPGEKIAVDGVVVDGESHVDESMISGEPLPVSKTSGATVVGGTLNTSGSFSFRATKVGADTLLAHIIRMVEDAQAGKLPIQAVVDRITAVFVPVVIGLALLTAFAWYLWGPEPSLTYALVNAVGVLIIACPCAMGLATPMSIMVGTGRAAQLGVLFRKGEALQQLQKSAIVAFDKTGTLTEGKPALTDLILDDDFAHDEVLALVAAVESRSEHPIASAIVAAAKKADLPLGAVSEFASNAGTGVTARVDGRLVAVGSQRHMGHLDFSNFSETIDRLAAEGKTPVFAAIDDKLAAAIVVADTIKPTSKAVIDALHRKGLKTAMISGDNARTANSIAAQLGIDEVRAEVLPADKVEAIKSLRTAHGVVAYVGDGINDAPALAEADIGIAVGSGTDAAIESADVVLLGGNLQGVLDAITVSRATMRNIHENLFWAFGYNALLIPVAMGVLYPAFGILLSPMLGAGAMALSSVFVVGNAQRLRAIRGVRS</sequence>
<dbReference type="Pfam" id="PF00403">
    <property type="entry name" value="HMA"/>
    <property type="match status" value="1"/>
</dbReference>
<dbReference type="NCBIfam" id="TIGR01494">
    <property type="entry name" value="ATPase_P-type"/>
    <property type="match status" value="1"/>
</dbReference>
<keyword evidence="9 12" id="KW-0472">Membrane</keyword>
<keyword evidence="3 12" id="KW-0812">Transmembrane</keyword>
<dbReference type="InterPro" id="IPR027256">
    <property type="entry name" value="P-typ_ATPase_IB"/>
</dbReference>
<feature type="transmembrane region" description="Helical" evidence="12">
    <location>
        <begin position="719"/>
        <end position="740"/>
    </location>
</feature>
<dbReference type="Proteomes" id="UP000602124">
    <property type="component" value="Unassembled WGS sequence"/>
</dbReference>
<keyword evidence="5 12" id="KW-0547">Nucleotide-binding</keyword>
<dbReference type="InterPro" id="IPR017969">
    <property type="entry name" value="Heavy-metal-associated_CS"/>
</dbReference>
<feature type="transmembrane region" description="Helical" evidence="12">
    <location>
        <begin position="380"/>
        <end position="403"/>
    </location>
</feature>
<dbReference type="InterPro" id="IPR018303">
    <property type="entry name" value="ATPase_P-typ_P_site"/>
</dbReference>
<dbReference type="PROSITE" id="PS50846">
    <property type="entry name" value="HMA_2"/>
    <property type="match status" value="1"/>
</dbReference>
<evidence type="ECO:0000313" key="14">
    <source>
        <dbReference type="EMBL" id="MBJ3785098.1"/>
    </source>
</evidence>
<evidence type="ECO:0000256" key="10">
    <source>
        <dbReference type="ARBA" id="ARBA00038904"/>
    </source>
</evidence>
<reference evidence="14" key="1">
    <citation type="submission" date="2020-12" db="EMBL/GenBank/DDBJ databases">
        <title>Devosia sp. MSA67 isolated from Mo River.</title>
        <authorList>
            <person name="Ma F."/>
            <person name="Zi Z."/>
        </authorList>
    </citation>
    <scope>NUCLEOTIDE SEQUENCE</scope>
    <source>
        <strain evidence="14">MSA67</strain>
    </source>
</reference>
<comment type="subcellular location">
    <subcellularLocation>
        <location evidence="12">Cell membrane</location>
    </subcellularLocation>
    <subcellularLocation>
        <location evidence="1">Endomembrane system</location>
        <topology evidence="1">Multi-pass membrane protein</topology>
    </subcellularLocation>
</comment>
<keyword evidence="4 12" id="KW-0479">Metal-binding</keyword>
<feature type="transmembrane region" description="Helical" evidence="12">
    <location>
        <begin position="352"/>
        <end position="374"/>
    </location>
</feature>
<name>A0A934IYJ6_9HYPH</name>
<dbReference type="Gene3D" id="3.40.50.1000">
    <property type="entry name" value="HAD superfamily/HAD-like"/>
    <property type="match status" value="1"/>
</dbReference>
<dbReference type="GO" id="GO:0016887">
    <property type="term" value="F:ATP hydrolysis activity"/>
    <property type="evidence" value="ECO:0007669"/>
    <property type="project" value="InterPro"/>
</dbReference>
<evidence type="ECO:0000256" key="7">
    <source>
        <dbReference type="ARBA" id="ARBA00022967"/>
    </source>
</evidence>
<gene>
    <name evidence="14" type="ORF">JEQ47_10235</name>
</gene>
<dbReference type="CDD" id="cd00371">
    <property type="entry name" value="HMA"/>
    <property type="match status" value="1"/>
</dbReference>
<dbReference type="FunFam" id="3.30.70.100:FF:000005">
    <property type="entry name" value="Copper-exporting P-type ATPase A"/>
    <property type="match status" value="1"/>
</dbReference>
<dbReference type="SUPFAM" id="SSF81665">
    <property type="entry name" value="Calcium ATPase, transmembrane domain M"/>
    <property type="match status" value="1"/>
</dbReference>
<dbReference type="FunFam" id="2.70.150.10:FF:000002">
    <property type="entry name" value="Copper-transporting ATPase 1, putative"/>
    <property type="match status" value="1"/>
</dbReference>
<protein>
    <recommendedName>
        <fullName evidence="10">P-type Cu(2+) transporter</fullName>
        <ecNumber evidence="10">7.2.2.9</ecNumber>
    </recommendedName>
</protein>
<dbReference type="NCBIfam" id="TIGR01511">
    <property type="entry name" value="ATPase-IB1_Cu"/>
    <property type="match status" value="1"/>
</dbReference>
<proteinExistence type="inferred from homology"/>
<dbReference type="Gene3D" id="2.70.150.10">
    <property type="entry name" value="Calcium-transporting ATPase, cytoplasmic transduction domain A"/>
    <property type="match status" value="1"/>
</dbReference>
<dbReference type="GO" id="GO:0055070">
    <property type="term" value="P:copper ion homeostasis"/>
    <property type="evidence" value="ECO:0007669"/>
    <property type="project" value="TreeGrafter"/>
</dbReference>
<dbReference type="SUPFAM" id="SSF55008">
    <property type="entry name" value="HMA, heavy metal-associated domain"/>
    <property type="match status" value="1"/>
</dbReference>
<keyword evidence="15" id="KW-1185">Reference proteome</keyword>
<dbReference type="InterPro" id="IPR036163">
    <property type="entry name" value="HMA_dom_sf"/>
</dbReference>
<dbReference type="InterPro" id="IPR036412">
    <property type="entry name" value="HAD-like_sf"/>
</dbReference>
<dbReference type="SFLD" id="SFLDS00003">
    <property type="entry name" value="Haloacid_Dehalogenase"/>
    <property type="match status" value="1"/>
</dbReference>
<keyword evidence="7" id="KW-1278">Translocase</keyword>
<dbReference type="AlphaFoldDB" id="A0A934IYJ6"/>
<dbReference type="InterPro" id="IPR008250">
    <property type="entry name" value="ATPase_P-typ_transduc_dom_A_sf"/>
</dbReference>
<dbReference type="GO" id="GO:0012505">
    <property type="term" value="C:endomembrane system"/>
    <property type="evidence" value="ECO:0007669"/>
    <property type="project" value="UniProtKB-SubCell"/>
</dbReference>
<keyword evidence="12" id="KW-1003">Cell membrane</keyword>
<dbReference type="InterPro" id="IPR023298">
    <property type="entry name" value="ATPase_P-typ_TM_dom_sf"/>
</dbReference>
<evidence type="ECO:0000256" key="4">
    <source>
        <dbReference type="ARBA" id="ARBA00022723"/>
    </source>
</evidence>
<dbReference type="InterPro" id="IPR023214">
    <property type="entry name" value="HAD_sf"/>
</dbReference>
<evidence type="ECO:0000256" key="11">
    <source>
        <dbReference type="ARBA" id="ARBA00047424"/>
    </source>
</evidence>
<dbReference type="Pfam" id="PF00122">
    <property type="entry name" value="E1-E2_ATPase"/>
    <property type="match status" value="1"/>
</dbReference>
<feature type="transmembrane region" description="Helical" evidence="12">
    <location>
        <begin position="133"/>
        <end position="151"/>
    </location>
</feature>
<evidence type="ECO:0000256" key="12">
    <source>
        <dbReference type="RuleBase" id="RU362081"/>
    </source>
</evidence>
<dbReference type="InterPro" id="IPR044492">
    <property type="entry name" value="P_typ_ATPase_HD_dom"/>
</dbReference>
<dbReference type="RefSeq" id="WP_198876300.1">
    <property type="nucleotide sequence ID" value="NZ_JAEKMH010000002.1"/>
</dbReference>
<dbReference type="SUPFAM" id="SSF81653">
    <property type="entry name" value="Calcium ATPase, transduction domain A"/>
    <property type="match status" value="1"/>
</dbReference>
<evidence type="ECO:0000256" key="9">
    <source>
        <dbReference type="ARBA" id="ARBA00023136"/>
    </source>
</evidence>
<dbReference type="GO" id="GO:0005507">
    <property type="term" value="F:copper ion binding"/>
    <property type="evidence" value="ECO:0007669"/>
    <property type="project" value="TreeGrafter"/>
</dbReference>
<dbReference type="SFLD" id="SFLDG00002">
    <property type="entry name" value="C1.7:_P-type_atpase_like"/>
    <property type="match status" value="1"/>
</dbReference>
<comment type="similarity">
    <text evidence="2 12">Belongs to the cation transport ATPase (P-type) (TC 3.A.3) family. Type IB subfamily.</text>
</comment>
<dbReference type="GO" id="GO:0005886">
    <property type="term" value="C:plasma membrane"/>
    <property type="evidence" value="ECO:0007669"/>
    <property type="project" value="UniProtKB-SubCell"/>
</dbReference>
<dbReference type="InterPro" id="IPR001757">
    <property type="entry name" value="P_typ_ATPase"/>
</dbReference>
<keyword evidence="8 12" id="KW-1133">Transmembrane helix</keyword>
<feature type="transmembrane region" description="Helical" evidence="12">
    <location>
        <begin position="171"/>
        <end position="192"/>
    </location>
</feature>
<dbReference type="SFLD" id="SFLDF00027">
    <property type="entry name" value="p-type_atpase"/>
    <property type="match status" value="1"/>
</dbReference>
<dbReference type="PROSITE" id="PS01047">
    <property type="entry name" value="HMA_1"/>
    <property type="match status" value="1"/>
</dbReference>
<evidence type="ECO:0000256" key="2">
    <source>
        <dbReference type="ARBA" id="ARBA00006024"/>
    </source>
</evidence>
<dbReference type="Gene3D" id="3.40.1110.10">
    <property type="entry name" value="Calcium-transporting ATPase, cytoplasmic domain N"/>
    <property type="match status" value="1"/>
</dbReference>
<dbReference type="CDD" id="cd02094">
    <property type="entry name" value="P-type_ATPase_Cu-like"/>
    <property type="match status" value="1"/>
</dbReference>
<dbReference type="SUPFAM" id="SSF56784">
    <property type="entry name" value="HAD-like"/>
    <property type="match status" value="1"/>
</dbReference>
<dbReference type="PANTHER" id="PTHR43520">
    <property type="entry name" value="ATP7, ISOFORM B"/>
    <property type="match status" value="1"/>
</dbReference>
<dbReference type="PRINTS" id="PR00943">
    <property type="entry name" value="CUATPASE"/>
</dbReference>
<dbReference type="GO" id="GO:0043682">
    <property type="term" value="F:P-type divalent copper transporter activity"/>
    <property type="evidence" value="ECO:0007669"/>
    <property type="project" value="UniProtKB-EC"/>
</dbReference>
<dbReference type="InterPro" id="IPR023299">
    <property type="entry name" value="ATPase_P-typ_cyto_dom_N"/>
</dbReference>
<evidence type="ECO:0000256" key="5">
    <source>
        <dbReference type="ARBA" id="ARBA00022741"/>
    </source>
</evidence>
<dbReference type="PANTHER" id="PTHR43520:SF8">
    <property type="entry name" value="P-TYPE CU(+) TRANSPORTER"/>
    <property type="match status" value="1"/>
</dbReference>
<dbReference type="InterPro" id="IPR059000">
    <property type="entry name" value="ATPase_P-type_domA"/>
</dbReference>
<dbReference type="InterPro" id="IPR006121">
    <property type="entry name" value="HMA_dom"/>
</dbReference>
<dbReference type="NCBIfam" id="TIGR01525">
    <property type="entry name" value="ATPase-IB_hvy"/>
    <property type="match status" value="1"/>
</dbReference>
<dbReference type="Gene3D" id="3.30.70.100">
    <property type="match status" value="1"/>
</dbReference>
<evidence type="ECO:0000256" key="6">
    <source>
        <dbReference type="ARBA" id="ARBA00022840"/>
    </source>
</evidence>
<dbReference type="EC" id="7.2.2.9" evidence="10"/>
<keyword evidence="6 12" id="KW-0067">ATP-binding</keyword>
<evidence type="ECO:0000259" key="13">
    <source>
        <dbReference type="PROSITE" id="PS50846"/>
    </source>
</evidence>
<evidence type="ECO:0000313" key="15">
    <source>
        <dbReference type="Proteomes" id="UP000602124"/>
    </source>
</evidence>
<dbReference type="PRINTS" id="PR00119">
    <property type="entry name" value="CATATPASE"/>
</dbReference>
<comment type="catalytic activity">
    <reaction evidence="11">
        <text>Cu(2+)(in) + ATP + H2O = Cu(2+)(out) + ADP + phosphate + H(+)</text>
        <dbReference type="Rhea" id="RHEA:10376"/>
        <dbReference type="ChEBI" id="CHEBI:15377"/>
        <dbReference type="ChEBI" id="CHEBI:15378"/>
        <dbReference type="ChEBI" id="CHEBI:29036"/>
        <dbReference type="ChEBI" id="CHEBI:30616"/>
        <dbReference type="ChEBI" id="CHEBI:43474"/>
        <dbReference type="ChEBI" id="CHEBI:456216"/>
        <dbReference type="EC" id="7.2.2.9"/>
    </reaction>
</comment>
<feature type="domain" description="HMA" evidence="13">
    <location>
        <begin position="10"/>
        <end position="72"/>
    </location>
</feature>
<evidence type="ECO:0000256" key="3">
    <source>
        <dbReference type="ARBA" id="ARBA00022692"/>
    </source>
</evidence>
<feature type="transmembrane region" description="Helical" evidence="12">
    <location>
        <begin position="694"/>
        <end position="713"/>
    </location>
</feature>